<reference evidence="5" key="1">
    <citation type="journal article" date="2020" name="mSystems">
        <title>Genome- and Community-Level Interaction Insights into Carbon Utilization and Element Cycling Functions of Hydrothermarchaeota in Hydrothermal Sediment.</title>
        <authorList>
            <person name="Zhou Z."/>
            <person name="Liu Y."/>
            <person name="Xu W."/>
            <person name="Pan J."/>
            <person name="Luo Z.H."/>
            <person name="Li M."/>
        </authorList>
    </citation>
    <scope>NUCLEOTIDE SEQUENCE [LARGE SCALE GENOMIC DNA]</scope>
    <source>
        <strain evidence="5">SpSt-289</strain>
    </source>
</reference>
<keyword evidence="3" id="KW-0143">Chaperone</keyword>
<evidence type="ECO:0000313" key="5">
    <source>
        <dbReference type="EMBL" id="HDX33887.1"/>
    </source>
</evidence>
<evidence type="ECO:0000256" key="2">
    <source>
        <dbReference type="ARBA" id="ARBA00022840"/>
    </source>
</evidence>
<dbReference type="Gene3D" id="3.30.420.40">
    <property type="match status" value="2"/>
</dbReference>
<dbReference type="Gene3D" id="3.90.640.10">
    <property type="entry name" value="Actin, Chain A, domain 4"/>
    <property type="match status" value="1"/>
</dbReference>
<feature type="transmembrane region" description="Helical" evidence="4">
    <location>
        <begin position="526"/>
        <end position="554"/>
    </location>
</feature>
<keyword evidence="2" id="KW-0067">ATP-binding</keyword>
<keyword evidence="1" id="KW-0547">Nucleotide-binding</keyword>
<dbReference type="SUPFAM" id="SSF53067">
    <property type="entry name" value="Actin-like ATPase domain"/>
    <property type="match status" value="1"/>
</dbReference>
<evidence type="ECO:0008006" key="6">
    <source>
        <dbReference type="Google" id="ProtNLM"/>
    </source>
</evidence>
<dbReference type="PANTHER" id="PTHR42749:SF1">
    <property type="entry name" value="CELL SHAPE-DETERMINING PROTEIN MREB"/>
    <property type="match status" value="1"/>
</dbReference>
<evidence type="ECO:0000256" key="4">
    <source>
        <dbReference type="SAM" id="Phobius"/>
    </source>
</evidence>
<keyword evidence="4" id="KW-1133">Transmembrane helix</keyword>
<comment type="caution">
    <text evidence="5">The sequence shown here is derived from an EMBL/GenBank/DDBJ whole genome shotgun (WGS) entry which is preliminary data.</text>
</comment>
<name>A0A7C1JVP8_9CHLR</name>
<dbReference type="CDD" id="cd10170">
    <property type="entry name" value="ASKHA_NBD_HSP70"/>
    <property type="match status" value="1"/>
</dbReference>
<evidence type="ECO:0000256" key="1">
    <source>
        <dbReference type="ARBA" id="ARBA00022741"/>
    </source>
</evidence>
<dbReference type="InterPro" id="IPR043129">
    <property type="entry name" value="ATPase_NBD"/>
</dbReference>
<organism evidence="5">
    <name type="scientific">Caldilinea aerophila</name>
    <dbReference type="NCBI Taxonomy" id="133453"/>
    <lineage>
        <taxon>Bacteria</taxon>
        <taxon>Bacillati</taxon>
        <taxon>Chloroflexota</taxon>
        <taxon>Caldilineae</taxon>
        <taxon>Caldilineales</taxon>
        <taxon>Caldilineaceae</taxon>
        <taxon>Caldilinea</taxon>
    </lineage>
</organism>
<keyword evidence="4" id="KW-0812">Transmembrane</keyword>
<proteinExistence type="predicted"/>
<dbReference type="EMBL" id="DSMG01000210">
    <property type="protein sequence ID" value="HDX33887.1"/>
    <property type="molecule type" value="Genomic_DNA"/>
</dbReference>
<dbReference type="PANTHER" id="PTHR42749">
    <property type="entry name" value="CELL SHAPE-DETERMINING PROTEIN MREB"/>
    <property type="match status" value="1"/>
</dbReference>
<gene>
    <name evidence="5" type="ORF">ENQ20_20750</name>
</gene>
<accession>A0A7C1JVP8</accession>
<dbReference type="InterPro" id="IPR013126">
    <property type="entry name" value="Hsp_70_fam"/>
</dbReference>
<dbReference type="AlphaFoldDB" id="A0A7C1JVP8"/>
<protein>
    <recommendedName>
        <fullName evidence="6">Hsp70 family protein</fullName>
    </recommendedName>
</protein>
<dbReference type="GO" id="GO:0005524">
    <property type="term" value="F:ATP binding"/>
    <property type="evidence" value="ECO:0007669"/>
    <property type="project" value="UniProtKB-KW"/>
</dbReference>
<dbReference type="Pfam" id="PF00012">
    <property type="entry name" value="HSP70"/>
    <property type="match status" value="1"/>
</dbReference>
<evidence type="ECO:0000256" key="3">
    <source>
        <dbReference type="ARBA" id="ARBA00023186"/>
    </source>
</evidence>
<dbReference type="GO" id="GO:0140662">
    <property type="term" value="F:ATP-dependent protein folding chaperone"/>
    <property type="evidence" value="ECO:0007669"/>
    <property type="project" value="InterPro"/>
</dbReference>
<sequence length="640" mass="72337">MSTQFQQEVIGFDLGHAHTTLASVMVAAHQPKVLEITKRKVQTTALKRRPNTKHGSQNSYTILFGDRVFNHVPPEEELHLAFKAKPSNNPLYMKNMAEFFSAVLEDIRASGQVQDWANVSIIVGCPSHWEEEDRKRYQSLLATPTFPQPQVISESRAALLNAIAPAEVAVTQDDLRDSVLIVDVGSSTVDLTLIHGLQGEEPLCDFGAEIGGAFFDEEIYRCSVERYPDPDHLRLMLQLNRNLEPKLIYKCRKAKEKYFESPEDWEASHVPGFAEEISVGRYFEPIVSGETMAHILQKPTKSGQPWIETFEGQLRKAQQEANAKGYPVKVVVLTGGAARMGFVTESIRRVFPEQTTKLIQDSEPETSVAKGLAIWGRGDILVRSFEATIDELFQSHIPALLREKQPHLLSLLIPSLVEKVINDFVIPEMLAWKAGRYSTLQELKTVISTRATEWLASPEGQQFRIDVANRWWNESVRKEFQALVDPVCKAHDVPVGSLDIRVPFQLDRLHYEELEVPIPLGPMLRIIGYVIFWAIVWVLPLGGPILAAFITMFFREEIDHFIDENMEKLSLPGFLRKTVSDDKIYQVGVQNGQQMAKEMEQKMSHDESFGDSLHASLIAQLSDDIDRAIRKIAVRLYSGK</sequence>
<keyword evidence="4" id="KW-0472">Membrane</keyword>